<dbReference type="AlphaFoldDB" id="A0A024VVR9"/>
<dbReference type="EMBL" id="KI927236">
    <property type="protein sequence ID" value="ETW32572.1"/>
    <property type="molecule type" value="Genomic_DNA"/>
</dbReference>
<sequence length="34" mass="3927">MCVSSNIGRTSLCDVVLEVRSIFTTNLLLHYYDY</sequence>
<name>A0A024VVR9_PLAFA</name>
<reference evidence="1 2" key="2">
    <citation type="submission" date="2013-02" db="EMBL/GenBank/DDBJ databases">
        <title>The Genome Sequence of Plasmodium falciparum Tanzania (2000708).</title>
        <authorList>
            <consortium name="The Broad Institute Genome Sequencing Platform"/>
            <consortium name="The Broad Institute Genome Sequencing Center for Infectious Disease"/>
            <person name="Neafsey D."/>
            <person name="Cheeseman I."/>
            <person name="Volkman S."/>
            <person name="Adams J."/>
            <person name="Walker B."/>
            <person name="Young S.K."/>
            <person name="Zeng Q."/>
            <person name="Gargeya S."/>
            <person name="Fitzgerald M."/>
            <person name="Haas B."/>
            <person name="Abouelleil A."/>
            <person name="Alvarado L."/>
            <person name="Arachchi H.M."/>
            <person name="Berlin A.M."/>
            <person name="Chapman S.B."/>
            <person name="Dewar J."/>
            <person name="Goldberg J."/>
            <person name="Griggs A."/>
            <person name="Gujja S."/>
            <person name="Hansen M."/>
            <person name="Howarth C."/>
            <person name="Imamovic A."/>
            <person name="Larimer J."/>
            <person name="McCowan C."/>
            <person name="Murphy C."/>
            <person name="Neiman D."/>
            <person name="Pearson M."/>
            <person name="Priest M."/>
            <person name="Roberts A."/>
            <person name="Saif S."/>
            <person name="Shea T."/>
            <person name="Sisk P."/>
            <person name="Sykes S."/>
            <person name="Wortman J."/>
            <person name="Nusbaum C."/>
            <person name="Birren B."/>
        </authorList>
    </citation>
    <scope>NUCLEOTIDE SEQUENCE [LARGE SCALE GENOMIC DNA]</scope>
    <source>
        <strain evidence="2">Tanzania (2000708)</strain>
    </source>
</reference>
<reference evidence="1 2" key="1">
    <citation type="submission" date="2013-02" db="EMBL/GenBank/DDBJ databases">
        <title>The Genome Annotation of Plasmodium falciparum Tanzania (2000708).</title>
        <authorList>
            <consortium name="The Broad Institute Genome Sequencing Platform"/>
            <consortium name="The Broad Institute Genome Sequencing Center for Infectious Disease"/>
            <person name="Neafsey D."/>
            <person name="Hoffman S."/>
            <person name="Volkman S."/>
            <person name="Rosenthal P."/>
            <person name="Walker B."/>
            <person name="Young S.K."/>
            <person name="Zeng Q."/>
            <person name="Gargeya S."/>
            <person name="Fitzgerald M."/>
            <person name="Haas B."/>
            <person name="Abouelleil A."/>
            <person name="Allen A.W."/>
            <person name="Alvarado L."/>
            <person name="Arachchi H.M."/>
            <person name="Berlin A.M."/>
            <person name="Chapman S.B."/>
            <person name="Gainer-Dewar J."/>
            <person name="Goldberg J."/>
            <person name="Griggs A."/>
            <person name="Gujja S."/>
            <person name="Hansen M."/>
            <person name="Howarth C."/>
            <person name="Imamovic A."/>
            <person name="Ireland A."/>
            <person name="Larimer J."/>
            <person name="McCowan C."/>
            <person name="Murphy C."/>
            <person name="Pearson M."/>
            <person name="Poon T.W."/>
            <person name="Priest M."/>
            <person name="Roberts A."/>
            <person name="Saif S."/>
            <person name="Shea T."/>
            <person name="Sisk P."/>
            <person name="Sykes S."/>
            <person name="Wortman J."/>
            <person name="Nusbaum C."/>
            <person name="Birren B."/>
        </authorList>
    </citation>
    <scope>NUCLEOTIDE SEQUENCE [LARGE SCALE GENOMIC DNA]</scope>
    <source>
        <strain evidence="2">Tanzania (2000708)</strain>
    </source>
</reference>
<accession>A0A024VVR9</accession>
<proteinExistence type="predicted"/>
<dbReference type="Proteomes" id="UP000030708">
    <property type="component" value="Unassembled WGS sequence"/>
</dbReference>
<protein>
    <submittedName>
        <fullName evidence="1">Uncharacterized protein</fullName>
    </submittedName>
</protein>
<gene>
    <name evidence="1" type="ORF">PFTANZ_06706</name>
</gene>
<evidence type="ECO:0000313" key="1">
    <source>
        <dbReference type="EMBL" id="ETW32572.1"/>
    </source>
</evidence>
<evidence type="ECO:0000313" key="2">
    <source>
        <dbReference type="Proteomes" id="UP000030708"/>
    </source>
</evidence>
<organism evidence="1 2">
    <name type="scientific">Plasmodium falciparum Tanzania</name>
    <name type="common">2000708</name>
    <dbReference type="NCBI Taxonomy" id="1036725"/>
    <lineage>
        <taxon>Eukaryota</taxon>
        <taxon>Sar</taxon>
        <taxon>Alveolata</taxon>
        <taxon>Apicomplexa</taxon>
        <taxon>Aconoidasida</taxon>
        <taxon>Haemosporida</taxon>
        <taxon>Plasmodiidae</taxon>
        <taxon>Plasmodium</taxon>
        <taxon>Plasmodium (Laverania)</taxon>
    </lineage>
</organism>